<evidence type="ECO:0000256" key="10">
    <source>
        <dbReference type="SAM" id="MobiDB-lite"/>
    </source>
</evidence>
<keyword evidence="3" id="KW-0677">Repeat</keyword>
<dbReference type="AlphaFoldDB" id="A0A1Q8S0C2"/>
<dbReference type="PROSITE" id="PS00028">
    <property type="entry name" value="ZINC_FINGER_C2H2_1"/>
    <property type="match status" value="6"/>
</dbReference>
<feature type="domain" description="C2H2-type" evidence="11">
    <location>
        <begin position="301"/>
        <end position="331"/>
    </location>
</feature>
<evidence type="ECO:0000256" key="7">
    <source>
        <dbReference type="ARBA" id="ARBA00023163"/>
    </source>
</evidence>
<dbReference type="Gene3D" id="3.30.160.60">
    <property type="entry name" value="Classic Zinc Finger"/>
    <property type="match status" value="5"/>
</dbReference>
<dbReference type="EMBL" id="MPGH01000048">
    <property type="protein sequence ID" value="OLN94025.1"/>
    <property type="molecule type" value="Genomic_DNA"/>
</dbReference>
<dbReference type="InterPro" id="IPR013087">
    <property type="entry name" value="Znf_C2H2_type"/>
</dbReference>
<evidence type="ECO:0000256" key="5">
    <source>
        <dbReference type="ARBA" id="ARBA00022833"/>
    </source>
</evidence>
<accession>A0A1Q8S0C2</accession>
<dbReference type="InterPro" id="IPR051061">
    <property type="entry name" value="Zinc_finger_trans_reg"/>
</dbReference>
<organism evidence="12 13">
    <name type="scientific">Colletotrichum chlorophyti</name>
    <dbReference type="NCBI Taxonomy" id="708187"/>
    <lineage>
        <taxon>Eukaryota</taxon>
        <taxon>Fungi</taxon>
        <taxon>Dikarya</taxon>
        <taxon>Ascomycota</taxon>
        <taxon>Pezizomycotina</taxon>
        <taxon>Sordariomycetes</taxon>
        <taxon>Hypocreomycetidae</taxon>
        <taxon>Glomerellales</taxon>
        <taxon>Glomerellaceae</taxon>
        <taxon>Colletotrichum</taxon>
    </lineage>
</organism>
<evidence type="ECO:0000313" key="12">
    <source>
        <dbReference type="EMBL" id="OLN94025.1"/>
    </source>
</evidence>
<dbReference type="Proteomes" id="UP000186583">
    <property type="component" value="Unassembled WGS sequence"/>
</dbReference>
<comment type="caution">
    <text evidence="12">The sequence shown here is derived from an EMBL/GenBank/DDBJ whole genome shotgun (WGS) entry which is preliminary data.</text>
</comment>
<dbReference type="GO" id="GO:0005634">
    <property type="term" value="C:nucleus"/>
    <property type="evidence" value="ECO:0007669"/>
    <property type="project" value="UniProtKB-SubCell"/>
</dbReference>
<protein>
    <submittedName>
        <fullName evidence="12">Transcription factor IIIA</fullName>
    </submittedName>
</protein>
<proteinExistence type="predicted"/>
<feature type="domain" description="C2H2-type" evidence="11">
    <location>
        <begin position="107"/>
        <end position="137"/>
    </location>
</feature>
<evidence type="ECO:0000256" key="9">
    <source>
        <dbReference type="PROSITE-ProRule" id="PRU00042"/>
    </source>
</evidence>
<dbReference type="OrthoDB" id="4748970at2759"/>
<evidence type="ECO:0000256" key="8">
    <source>
        <dbReference type="ARBA" id="ARBA00023242"/>
    </source>
</evidence>
<keyword evidence="8" id="KW-0539">Nucleus</keyword>
<dbReference type="PANTHER" id="PTHR46179:SF13">
    <property type="entry name" value="C2H2-TYPE DOMAIN-CONTAINING PROTEIN"/>
    <property type="match status" value="1"/>
</dbReference>
<keyword evidence="7" id="KW-0804">Transcription</keyword>
<comment type="subcellular location">
    <subcellularLocation>
        <location evidence="1">Nucleus</location>
    </subcellularLocation>
</comment>
<dbReference type="PROSITE" id="PS50157">
    <property type="entry name" value="ZINC_FINGER_C2H2_2"/>
    <property type="match status" value="6"/>
</dbReference>
<dbReference type="InterPro" id="IPR036236">
    <property type="entry name" value="Znf_C2H2_sf"/>
</dbReference>
<dbReference type="Pfam" id="PF00096">
    <property type="entry name" value="zf-C2H2"/>
    <property type="match status" value="3"/>
</dbReference>
<feature type="domain" description="C2H2-type" evidence="11">
    <location>
        <begin position="77"/>
        <end position="106"/>
    </location>
</feature>
<dbReference type="STRING" id="708187.A0A1Q8S0C2"/>
<sequence>MIKRKAPEAAVNADSEPKRSRVEGPDTTTTGPSDDDDYDDTASNSGSTANAEVESVLTGHTSLTTRSRKFPSDLKTIPCTYPDCNKTFNRPARLAAHLRSHTDDRPFKCVYPGCDKDYREEKHLRQHVKGSHTQERNYTCTYDGCGKSFLTATRLRRHQDVHAGQERFRCRDFPPCNLSFRKHNTLQRHIRSEHLGAHAYPCPEPGCGAGFDSQGALRNHTKREHAEPQFWCEECGGDGEGEGNGGRRVGFTSLALLQTHIRKEHLNCIFCDFKCTGGQWELERHVELYHSGIPVEARKTIPCTWPGCDKKFTKKHNLTVHIRSAHEGFRFLCGEVDVSGSADLEGWSNDQGCGGGFVTKGNLEDHIRYVHLGHQRPVPVQKPSNSIIDDVVGTKRTIPCTVPGCTARFIRHHDLKVHLDDHPPLSPAAPQMDQIEAALLSLANEAADADAAPFGTDREMPELPLYGVIPGVTDFNVGTPGQNDDVFWLGAGDDIGTPPQTWQEEEAAMRALIDEDFTQYVDPALGNPA</sequence>
<keyword evidence="6" id="KW-0805">Transcription regulation</keyword>
<keyword evidence="4 9" id="KW-0863">Zinc-finger</keyword>
<evidence type="ECO:0000256" key="3">
    <source>
        <dbReference type="ARBA" id="ARBA00022737"/>
    </source>
</evidence>
<keyword evidence="13" id="KW-1185">Reference proteome</keyword>
<reference evidence="12 13" key="1">
    <citation type="submission" date="2016-11" db="EMBL/GenBank/DDBJ databases">
        <title>Draft Genome Assembly of Colletotrichum chlorophyti a pathogen of herbaceous plants.</title>
        <authorList>
            <person name="Gan P."/>
            <person name="Narusaka M."/>
            <person name="Tsushima A."/>
            <person name="Narusaka Y."/>
            <person name="Takano Y."/>
            <person name="Shirasu K."/>
        </authorList>
    </citation>
    <scope>NUCLEOTIDE SEQUENCE [LARGE SCALE GENOMIC DNA]</scope>
    <source>
        <strain evidence="12 13">NTL11</strain>
    </source>
</reference>
<evidence type="ECO:0000256" key="4">
    <source>
        <dbReference type="ARBA" id="ARBA00022771"/>
    </source>
</evidence>
<dbReference type="FunFam" id="3.30.160.60:FF:001102">
    <property type="entry name" value="Transcription factor IIIA"/>
    <property type="match status" value="1"/>
</dbReference>
<evidence type="ECO:0000259" key="11">
    <source>
        <dbReference type="PROSITE" id="PS50157"/>
    </source>
</evidence>
<evidence type="ECO:0000256" key="1">
    <source>
        <dbReference type="ARBA" id="ARBA00004123"/>
    </source>
</evidence>
<evidence type="ECO:0000256" key="2">
    <source>
        <dbReference type="ARBA" id="ARBA00022723"/>
    </source>
</evidence>
<evidence type="ECO:0000313" key="13">
    <source>
        <dbReference type="Proteomes" id="UP000186583"/>
    </source>
</evidence>
<evidence type="ECO:0000256" key="6">
    <source>
        <dbReference type="ARBA" id="ARBA00023015"/>
    </source>
</evidence>
<dbReference type="PANTHER" id="PTHR46179">
    <property type="entry name" value="ZINC FINGER PROTEIN"/>
    <property type="match status" value="1"/>
</dbReference>
<dbReference type="SMART" id="SM00355">
    <property type="entry name" value="ZnF_C2H2"/>
    <property type="match status" value="10"/>
</dbReference>
<dbReference type="SUPFAM" id="SSF57667">
    <property type="entry name" value="beta-beta-alpha zinc fingers"/>
    <property type="match status" value="3"/>
</dbReference>
<name>A0A1Q8S0C2_9PEZI</name>
<feature type="region of interest" description="Disordered" evidence="10">
    <location>
        <begin position="1"/>
        <end position="64"/>
    </location>
</feature>
<keyword evidence="2" id="KW-0479">Metal-binding</keyword>
<gene>
    <name evidence="12" type="ORF">CCHL11_03497</name>
</gene>
<keyword evidence="5" id="KW-0862">Zinc</keyword>
<feature type="domain" description="C2H2-type" evidence="11">
    <location>
        <begin position="138"/>
        <end position="167"/>
    </location>
</feature>
<feature type="compositionally biased region" description="Basic and acidic residues" evidence="10">
    <location>
        <begin position="15"/>
        <end position="24"/>
    </location>
</feature>
<dbReference type="GO" id="GO:0006357">
    <property type="term" value="P:regulation of transcription by RNA polymerase II"/>
    <property type="evidence" value="ECO:0007669"/>
    <property type="project" value="TreeGrafter"/>
</dbReference>
<feature type="domain" description="C2H2-type" evidence="11">
    <location>
        <begin position="168"/>
        <end position="199"/>
    </location>
</feature>
<dbReference type="GO" id="GO:0008270">
    <property type="term" value="F:zinc ion binding"/>
    <property type="evidence" value="ECO:0007669"/>
    <property type="project" value="UniProtKB-KW"/>
</dbReference>
<feature type="domain" description="C2H2-type" evidence="11">
    <location>
        <begin position="200"/>
        <end position="230"/>
    </location>
</feature>